<keyword evidence="2" id="KW-0813">Transport</keyword>
<feature type="transmembrane region" description="Helical" evidence="8">
    <location>
        <begin position="190"/>
        <end position="210"/>
    </location>
</feature>
<accession>A0A2C5XAV8</accession>
<feature type="transmembrane region" description="Helical" evidence="8">
    <location>
        <begin position="495"/>
        <end position="520"/>
    </location>
</feature>
<comment type="subcellular location">
    <subcellularLocation>
        <location evidence="1">Cell membrane</location>
        <topology evidence="1">Multi-pass membrane protein</topology>
    </subcellularLocation>
</comment>
<gene>
    <name evidence="9" type="ORF">CDD81_3108</name>
</gene>
<evidence type="ECO:0000256" key="4">
    <source>
        <dbReference type="ARBA" id="ARBA00022692"/>
    </source>
</evidence>
<dbReference type="OrthoDB" id="2119662at2759"/>
<evidence type="ECO:0000256" key="1">
    <source>
        <dbReference type="ARBA" id="ARBA00004651"/>
    </source>
</evidence>
<evidence type="ECO:0000256" key="2">
    <source>
        <dbReference type="ARBA" id="ARBA00022448"/>
    </source>
</evidence>
<dbReference type="PANTHER" id="PTHR43549:SF2">
    <property type="entry name" value="MULTIDRUG RESISTANCE PROTEIN NORM-RELATED"/>
    <property type="match status" value="1"/>
</dbReference>
<comment type="caution">
    <text evidence="9">The sequence shown here is derived from an EMBL/GenBank/DDBJ whole genome shotgun (WGS) entry which is preliminary data.</text>
</comment>
<feature type="region of interest" description="Disordered" evidence="7">
    <location>
        <begin position="1"/>
        <end position="25"/>
    </location>
</feature>
<feature type="transmembrane region" description="Helical" evidence="8">
    <location>
        <begin position="319"/>
        <end position="341"/>
    </location>
</feature>
<dbReference type="PANTHER" id="PTHR43549">
    <property type="entry name" value="MULTIDRUG RESISTANCE PROTEIN YPNP-RELATED"/>
    <property type="match status" value="1"/>
</dbReference>
<keyword evidence="4 8" id="KW-0812">Transmembrane</keyword>
<keyword evidence="6 8" id="KW-0472">Membrane</keyword>
<feature type="transmembrane region" description="Helical" evidence="8">
    <location>
        <begin position="258"/>
        <end position="276"/>
    </location>
</feature>
<dbReference type="Proteomes" id="UP000226192">
    <property type="component" value="Unassembled WGS sequence"/>
</dbReference>
<feature type="transmembrane region" description="Helical" evidence="8">
    <location>
        <begin position="470"/>
        <end position="489"/>
    </location>
</feature>
<feature type="transmembrane region" description="Helical" evidence="8">
    <location>
        <begin position="389"/>
        <end position="416"/>
    </location>
</feature>
<feature type="transmembrane region" description="Helical" evidence="8">
    <location>
        <begin position="149"/>
        <end position="170"/>
    </location>
</feature>
<dbReference type="InterPro" id="IPR052031">
    <property type="entry name" value="Membrane_Transporter-Flippase"/>
</dbReference>
<evidence type="ECO:0000256" key="6">
    <source>
        <dbReference type="ARBA" id="ARBA00023136"/>
    </source>
</evidence>
<dbReference type="EMBL" id="NJET01000020">
    <property type="protein sequence ID" value="PHH65249.1"/>
    <property type="molecule type" value="Genomic_DNA"/>
</dbReference>
<keyword evidence="3" id="KW-1003">Cell membrane</keyword>
<name>A0A2C5XAV8_9HYPO</name>
<evidence type="ECO:0000313" key="9">
    <source>
        <dbReference type="EMBL" id="PHH65249.1"/>
    </source>
</evidence>
<evidence type="ECO:0000256" key="3">
    <source>
        <dbReference type="ARBA" id="ARBA00022475"/>
    </source>
</evidence>
<reference evidence="9 10" key="1">
    <citation type="submission" date="2017-06" db="EMBL/GenBank/DDBJ databases">
        <title>Ant-infecting Ophiocordyceps genomes reveal a high diversity of potential behavioral manipulation genes and a possible major role for enterotoxins.</title>
        <authorList>
            <person name="De Bekker C."/>
            <person name="Evans H.C."/>
            <person name="Brachmann A."/>
            <person name="Hughes D.P."/>
        </authorList>
    </citation>
    <scope>NUCLEOTIDE SEQUENCE [LARGE SCALE GENOMIC DNA]</scope>
    <source>
        <strain evidence="9 10">Map64</strain>
    </source>
</reference>
<evidence type="ECO:0000256" key="5">
    <source>
        <dbReference type="ARBA" id="ARBA00022989"/>
    </source>
</evidence>
<keyword evidence="5 8" id="KW-1133">Transmembrane helix</keyword>
<dbReference type="AlphaFoldDB" id="A0A2C5XAV8"/>
<keyword evidence="10" id="KW-1185">Reference proteome</keyword>
<evidence type="ECO:0000313" key="10">
    <source>
        <dbReference type="Proteomes" id="UP000226192"/>
    </source>
</evidence>
<feature type="transmembrane region" description="Helical" evidence="8">
    <location>
        <begin position="48"/>
        <end position="68"/>
    </location>
</feature>
<sequence>MTTLGCLQQSETEGPNPDNSPLLSDSEEWETMHDAQADTLLGFTRNRFFGALSINTAAFILPALYTTLSKLWVANIDSSMVVTTESVMPRHAPFLDCALESSPETELMRRSVYTYMTTMAEVINEGLPRTAWSTIGDSSSRNLSQRLSLAHTLILAQAILGLAFSLALLLAADAVCASFVPAAVRARSLAYVRICSFSALSSAVETATTASTRALDQPDVPLFFSCVKFATNIALDMLLISTFRIATWEPTVNMQAGIQLACNLTAALTGLGYFMLRHSFPSSRSMSTLTSAAPSFDAFRAMLRPGLFTFIESAIRNTLYLWLVRTIISMGSAYATAWGVFNTIRWGLVMVPVHALEATTLTFVGHEWGRWRQQMGVHPRTSLASLQRIVRPAILSTVLALGIEIPTCILISVTGARPFARWLSGSDHVAAVTEHMWRTLDWCYIMYAVSTQLAAVLLATRPKWFLWQSLASNLIYVLPWAIVCQVVHLNERNAWTYHALVFGGSLVFSFVCVPIVLALWARMVLRSGRAPLGPVN</sequence>
<feature type="transmembrane region" description="Helical" evidence="8">
    <location>
        <begin position="436"/>
        <end position="458"/>
    </location>
</feature>
<feature type="transmembrane region" description="Helical" evidence="8">
    <location>
        <begin position="222"/>
        <end position="246"/>
    </location>
</feature>
<dbReference type="STRING" id="1399860.A0A2C5XAV8"/>
<evidence type="ECO:0000256" key="8">
    <source>
        <dbReference type="SAM" id="Phobius"/>
    </source>
</evidence>
<protein>
    <submittedName>
        <fullName evidence="9">Uncharacterized protein</fullName>
    </submittedName>
</protein>
<feature type="compositionally biased region" description="Polar residues" evidence="7">
    <location>
        <begin position="1"/>
        <end position="23"/>
    </location>
</feature>
<evidence type="ECO:0000256" key="7">
    <source>
        <dbReference type="SAM" id="MobiDB-lite"/>
    </source>
</evidence>
<organism evidence="9 10">
    <name type="scientific">Ophiocordyceps australis</name>
    <dbReference type="NCBI Taxonomy" id="1399860"/>
    <lineage>
        <taxon>Eukaryota</taxon>
        <taxon>Fungi</taxon>
        <taxon>Dikarya</taxon>
        <taxon>Ascomycota</taxon>
        <taxon>Pezizomycotina</taxon>
        <taxon>Sordariomycetes</taxon>
        <taxon>Hypocreomycetidae</taxon>
        <taxon>Hypocreales</taxon>
        <taxon>Ophiocordycipitaceae</taxon>
        <taxon>Ophiocordyceps</taxon>
    </lineage>
</organism>
<dbReference type="GO" id="GO:0005886">
    <property type="term" value="C:plasma membrane"/>
    <property type="evidence" value="ECO:0007669"/>
    <property type="project" value="UniProtKB-SubCell"/>
</dbReference>
<proteinExistence type="predicted"/>